<gene>
    <name evidence="8" type="ORF">CQ14_19000</name>
</gene>
<feature type="transmembrane region" description="Helical" evidence="7">
    <location>
        <begin position="225"/>
        <end position="248"/>
    </location>
</feature>
<dbReference type="AlphaFoldDB" id="A0A0R3MND2"/>
<evidence type="ECO:0000313" key="9">
    <source>
        <dbReference type="Proteomes" id="UP000051660"/>
    </source>
</evidence>
<dbReference type="GO" id="GO:0008237">
    <property type="term" value="F:metallopeptidase activity"/>
    <property type="evidence" value="ECO:0007669"/>
    <property type="project" value="UniProtKB-KW"/>
</dbReference>
<feature type="transmembrane region" description="Helical" evidence="7">
    <location>
        <begin position="302"/>
        <end position="324"/>
    </location>
</feature>
<feature type="transmembrane region" description="Helical" evidence="7">
    <location>
        <begin position="191"/>
        <end position="219"/>
    </location>
</feature>
<evidence type="ECO:0000256" key="1">
    <source>
        <dbReference type="ARBA" id="ARBA00001947"/>
    </source>
</evidence>
<evidence type="ECO:0000313" key="8">
    <source>
        <dbReference type="EMBL" id="KRR18976.1"/>
    </source>
</evidence>
<dbReference type="PANTHER" id="PTHR39188">
    <property type="entry name" value="MEMBRANE-ASSOCIATED ZINC METALLOPROTEASE M50B"/>
    <property type="match status" value="1"/>
</dbReference>
<sequence length="410" mass="44246">MLGLLTLPIELLRLAFYTFHGLVDALRGRNRLRSEFTVLINASREAVWRLGAADRVVLDGPPVMEISSEPLPGSDGLWLTRITVSGQPQVQAVSCRLEHDETKGIARVRLVAHPLSKPPEGGRDVESGLIVEATPEGTTALTLFNELTVRSFRDRINYPVAPRRMANLIKQRCEKDAGTHSRLAALGNHGLLLSAVALLSFCYLFGWKLGLLLAIVIVVHEAGHVAAMLVTGVGVRGIYLIPFFGGAAVPKKAYRTEGRLGFIALMGPGLSLIPTLGLFALYRSTGDIQLRHAVEMFAVVNASNLLPIYPLDGGMILNALIGAVSRKSALIVGWIGVLIGLGLAIYLQSFLIGIPFLLFALQRYLMGSQTVELERLSIGNGIALALASVAAFVLYVLIITALMAKHVRIP</sequence>
<dbReference type="Proteomes" id="UP000051660">
    <property type="component" value="Unassembled WGS sequence"/>
</dbReference>
<evidence type="ECO:0000256" key="3">
    <source>
        <dbReference type="ARBA" id="ARBA00022670"/>
    </source>
</evidence>
<dbReference type="PANTHER" id="PTHR39188:SF3">
    <property type="entry name" value="STAGE IV SPORULATION PROTEIN FB"/>
    <property type="match status" value="1"/>
</dbReference>
<keyword evidence="3" id="KW-0645">Protease</keyword>
<accession>A0A0R3MND2</accession>
<evidence type="ECO:0000256" key="7">
    <source>
        <dbReference type="SAM" id="Phobius"/>
    </source>
</evidence>
<dbReference type="OrthoDB" id="9781963at2"/>
<protein>
    <recommendedName>
        <fullName evidence="10">Zn-dependent protease</fullName>
    </recommendedName>
</protein>
<dbReference type="EMBL" id="LLYB01000101">
    <property type="protein sequence ID" value="KRR18976.1"/>
    <property type="molecule type" value="Genomic_DNA"/>
</dbReference>
<feature type="transmembrane region" description="Helical" evidence="7">
    <location>
        <begin position="260"/>
        <end position="282"/>
    </location>
</feature>
<keyword evidence="7" id="KW-1133">Transmembrane helix</keyword>
<dbReference type="RefSeq" id="WP_057861311.1">
    <property type="nucleotide sequence ID" value="NZ_LLYB01000101.1"/>
</dbReference>
<comment type="similarity">
    <text evidence="2">Belongs to the peptidase M50B family.</text>
</comment>
<evidence type="ECO:0008006" key="10">
    <source>
        <dbReference type="Google" id="ProtNLM"/>
    </source>
</evidence>
<reference evidence="8 9" key="1">
    <citation type="submission" date="2014-03" db="EMBL/GenBank/DDBJ databases">
        <title>Bradyrhizobium valentinum sp. nov., isolated from effective nodules of Lupinus mariae-josephae, a lupine endemic of basic-lime soils in Eastern Spain.</title>
        <authorList>
            <person name="Duran D."/>
            <person name="Rey L."/>
            <person name="Navarro A."/>
            <person name="Busquets A."/>
            <person name="Imperial J."/>
            <person name="Ruiz-Argueso T."/>
        </authorList>
    </citation>
    <scope>NUCLEOTIDE SEQUENCE [LARGE SCALE GENOMIC DNA]</scope>
    <source>
        <strain evidence="8 9">CCBAU 23086</strain>
    </source>
</reference>
<keyword evidence="7" id="KW-0472">Membrane</keyword>
<keyword evidence="4" id="KW-0378">Hydrolase</keyword>
<comment type="caution">
    <text evidence="8">The sequence shown here is derived from an EMBL/GenBank/DDBJ whole genome shotgun (WGS) entry which is preliminary data.</text>
</comment>
<feature type="transmembrane region" description="Helical" evidence="7">
    <location>
        <begin position="381"/>
        <end position="404"/>
    </location>
</feature>
<keyword evidence="7" id="KW-0812">Transmembrane</keyword>
<evidence type="ECO:0000256" key="4">
    <source>
        <dbReference type="ARBA" id="ARBA00022801"/>
    </source>
</evidence>
<evidence type="ECO:0000256" key="5">
    <source>
        <dbReference type="ARBA" id="ARBA00022833"/>
    </source>
</evidence>
<name>A0A0R3MND2_9BRAD</name>
<dbReference type="CDD" id="cd07812">
    <property type="entry name" value="SRPBCC"/>
    <property type="match status" value="1"/>
</dbReference>
<keyword evidence="6" id="KW-0482">Metalloprotease</keyword>
<organism evidence="8 9">
    <name type="scientific">Bradyrhizobium lablabi</name>
    <dbReference type="NCBI Taxonomy" id="722472"/>
    <lineage>
        <taxon>Bacteria</taxon>
        <taxon>Pseudomonadati</taxon>
        <taxon>Pseudomonadota</taxon>
        <taxon>Alphaproteobacteria</taxon>
        <taxon>Hyphomicrobiales</taxon>
        <taxon>Nitrobacteraceae</taxon>
        <taxon>Bradyrhizobium</taxon>
    </lineage>
</organism>
<feature type="transmembrane region" description="Helical" evidence="7">
    <location>
        <begin position="331"/>
        <end position="361"/>
    </location>
</feature>
<dbReference type="GO" id="GO:0006508">
    <property type="term" value="P:proteolysis"/>
    <property type="evidence" value="ECO:0007669"/>
    <property type="project" value="UniProtKB-KW"/>
</dbReference>
<proteinExistence type="inferred from homology"/>
<evidence type="ECO:0000256" key="2">
    <source>
        <dbReference type="ARBA" id="ARBA00007931"/>
    </source>
</evidence>
<keyword evidence="5" id="KW-0862">Zinc</keyword>
<evidence type="ECO:0000256" key="6">
    <source>
        <dbReference type="ARBA" id="ARBA00023049"/>
    </source>
</evidence>
<comment type="cofactor">
    <cofactor evidence="1">
        <name>Zn(2+)</name>
        <dbReference type="ChEBI" id="CHEBI:29105"/>
    </cofactor>
</comment>